<dbReference type="PANTHER" id="PTHR43606">
    <property type="entry name" value="PHOSPHATASE, PUTATIVE (AFU_ORTHOLOGUE AFUA_6G08710)-RELATED"/>
    <property type="match status" value="1"/>
</dbReference>
<organism evidence="4 5">
    <name type="scientific">Peribacillus asahii</name>
    <dbReference type="NCBI Taxonomy" id="228899"/>
    <lineage>
        <taxon>Bacteria</taxon>
        <taxon>Bacillati</taxon>
        <taxon>Bacillota</taxon>
        <taxon>Bacilli</taxon>
        <taxon>Bacillales</taxon>
        <taxon>Bacillaceae</taxon>
        <taxon>Peribacillus</taxon>
    </lineage>
</organism>
<accession>A0A398AZT8</accession>
<dbReference type="InterPro" id="IPR029052">
    <property type="entry name" value="Metallo-depent_PP-like"/>
</dbReference>
<evidence type="ECO:0000313" key="4">
    <source>
        <dbReference type="EMBL" id="RID82991.1"/>
    </source>
</evidence>
<protein>
    <submittedName>
        <fullName evidence="4">Alkaline phosphatase</fullName>
    </submittedName>
</protein>
<evidence type="ECO:0000313" key="5">
    <source>
        <dbReference type="Proteomes" id="UP000266016"/>
    </source>
</evidence>
<evidence type="ECO:0000256" key="1">
    <source>
        <dbReference type="SAM" id="MobiDB-lite"/>
    </source>
</evidence>
<feature type="domain" description="PhoD-like phosphatase metallophosphatase" evidence="2">
    <location>
        <begin position="174"/>
        <end position="511"/>
    </location>
</feature>
<evidence type="ECO:0000259" key="2">
    <source>
        <dbReference type="Pfam" id="PF09423"/>
    </source>
</evidence>
<dbReference type="Proteomes" id="UP000266016">
    <property type="component" value="Unassembled WGS sequence"/>
</dbReference>
<dbReference type="SUPFAM" id="SSF56300">
    <property type="entry name" value="Metallo-dependent phosphatases"/>
    <property type="match status" value="1"/>
</dbReference>
<dbReference type="InterPro" id="IPR018946">
    <property type="entry name" value="PhoD-like_MPP"/>
</dbReference>
<dbReference type="PROSITE" id="PS51318">
    <property type="entry name" value="TAT"/>
    <property type="match status" value="1"/>
</dbReference>
<reference evidence="4 5" key="1">
    <citation type="submission" date="2018-08" db="EMBL/GenBank/DDBJ databases">
        <title>Bacillus jemisoniae sp. nov., Bacillus chryseoplanitiae sp. nov., Bacillus resnikiae sp. nov., and Bacillus frankliniae sp. nov., isolated from Viking spacecraft and associated surfaces.</title>
        <authorList>
            <person name="Seuylemezian A."/>
            <person name="Vaishampayan P."/>
        </authorList>
    </citation>
    <scope>NUCLEOTIDE SEQUENCE [LARGE SCALE GENOMIC DNA]</scope>
    <source>
        <strain evidence="4 5">MA001</strain>
    </source>
</reference>
<gene>
    <name evidence="4" type="ORF">D1953_16780</name>
</gene>
<dbReference type="Pfam" id="PF09423">
    <property type="entry name" value="PhoD"/>
    <property type="match status" value="1"/>
</dbReference>
<dbReference type="PANTHER" id="PTHR43606:SF2">
    <property type="entry name" value="ALKALINE PHOSPHATASE FAMILY PROTEIN (AFU_ORTHOLOGUE AFUA_5G03860)"/>
    <property type="match status" value="1"/>
</dbReference>
<dbReference type="Gene3D" id="3.60.21.70">
    <property type="entry name" value="PhoD-like phosphatase"/>
    <property type="match status" value="1"/>
</dbReference>
<dbReference type="InterPro" id="IPR006311">
    <property type="entry name" value="TAT_signal"/>
</dbReference>
<dbReference type="AlphaFoldDB" id="A0A398AZT8"/>
<dbReference type="Gene3D" id="2.60.40.380">
    <property type="entry name" value="Purple acid phosphatase-like, N-terminal"/>
    <property type="match status" value="1"/>
</dbReference>
<feature type="compositionally biased region" description="Basic and acidic residues" evidence="1">
    <location>
        <begin position="559"/>
        <end position="584"/>
    </location>
</feature>
<dbReference type="CDD" id="cd07389">
    <property type="entry name" value="MPP_PhoD"/>
    <property type="match status" value="1"/>
</dbReference>
<dbReference type="InterPro" id="IPR052900">
    <property type="entry name" value="Phospholipid_Metab_Enz"/>
</dbReference>
<keyword evidence="5" id="KW-1185">Reference proteome</keyword>
<dbReference type="RefSeq" id="WP_119118316.1">
    <property type="nucleotide sequence ID" value="NZ_QWVS01000038.1"/>
</dbReference>
<dbReference type="Pfam" id="PF16655">
    <property type="entry name" value="PhoD_N"/>
    <property type="match status" value="1"/>
</dbReference>
<feature type="region of interest" description="Disordered" evidence="1">
    <location>
        <begin position="554"/>
        <end position="584"/>
    </location>
</feature>
<name>A0A398AZT8_9BACI</name>
<sequence length="584" mass="65593">MTNERSLDELVRKFTQENLNKNVDRRSFLQGAGKVAGLSLGLAIANSMGGFKVEAAPVFKEYPFTLGVASGDPLSDSVVLWTRLAPDPLNGGGMSSHIVPVQWELATDENFRNIIQRGTEHASPNLAHSVHLEVSGLKANTVYYYRFKSGNELSPVGRTKTLPAPGASVASMTFAFASCQQFEHGYYTAYKHMAKEDLDLVFHLGDYIYEYGTNEYLSPTGNVRAHRGDEIITIEDYRNRYAQYRSDEHLRAAHASFPWIVTWDDHEVENNYANVIPEKDQSVEEFIKRRAAAYQAYYEHMPLRKSSLPHDGGMQLYRDFSYGDLANFYVLDTRQYRDDQANGDGSKAHTAESLDPNRTLLGPEQEKWLLDNLGNSKSQWNVLAQQIFFAERKSGSSTAPKFSMDSWDGYPAARQHITNFVAGRDINNIIVLTGDVHASWASNLTTDYNNPEAPIFGAEFVGTSITSGGDGSDVRADTAKTLSDNPHIKFFNNYRGYVRCQVTPEQWRADYRVVPFVTKPGADISTRASFVFQKNQQGLKEVATTTVPMGVQMSSEVEEDRHRAHDRAHQKQMEKKSKREAVSN</sequence>
<feature type="domain" description="Phospholipase D N-terminal" evidence="3">
    <location>
        <begin position="66"/>
        <end position="161"/>
    </location>
</feature>
<comment type="caution">
    <text evidence="4">The sequence shown here is derived from an EMBL/GenBank/DDBJ whole genome shotgun (WGS) entry which is preliminary data.</text>
</comment>
<proteinExistence type="predicted"/>
<evidence type="ECO:0000259" key="3">
    <source>
        <dbReference type="Pfam" id="PF16655"/>
    </source>
</evidence>
<dbReference type="EMBL" id="QWVS01000038">
    <property type="protein sequence ID" value="RID82991.1"/>
    <property type="molecule type" value="Genomic_DNA"/>
</dbReference>
<dbReference type="InterPro" id="IPR032093">
    <property type="entry name" value="PhoD_N"/>
</dbReference>
<dbReference type="InterPro" id="IPR038607">
    <property type="entry name" value="PhoD-like_sf"/>
</dbReference>